<evidence type="ECO:0000256" key="1">
    <source>
        <dbReference type="SAM" id="MobiDB-lite"/>
    </source>
</evidence>
<evidence type="ECO:0000313" key="2">
    <source>
        <dbReference type="EMBL" id="CAA9385750.1"/>
    </source>
</evidence>
<accession>A0A6J4NDY8</accession>
<reference evidence="2" key="1">
    <citation type="submission" date="2020-02" db="EMBL/GenBank/DDBJ databases">
        <authorList>
            <person name="Meier V. D."/>
        </authorList>
    </citation>
    <scope>NUCLEOTIDE SEQUENCE</scope>
    <source>
        <strain evidence="2">AVDCRST_MAG01</strain>
    </source>
</reference>
<feature type="non-terminal residue" evidence="2">
    <location>
        <position position="25"/>
    </location>
</feature>
<dbReference type="AlphaFoldDB" id="A0A6J4NDY8"/>
<proteinExistence type="predicted"/>
<protein>
    <submittedName>
        <fullName evidence="2">LSU ribosomal protein L13p (L13Ae)</fullName>
    </submittedName>
</protein>
<keyword evidence="2" id="KW-0687">Ribonucleoprotein</keyword>
<gene>
    <name evidence="2" type="ORF">AVDCRST_MAG01-01-217</name>
</gene>
<feature type="compositionally biased region" description="Low complexity" evidence="1">
    <location>
        <begin position="14"/>
        <end position="25"/>
    </location>
</feature>
<dbReference type="EMBL" id="CADCUW010000031">
    <property type="protein sequence ID" value="CAA9385750.1"/>
    <property type="molecule type" value="Genomic_DNA"/>
</dbReference>
<feature type="non-terminal residue" evidence="2">
    <location>
        <position position="1"/>
    </location>
</feature>
<dbReference type="GO" id="GO:0005840">
    <property type="term" value="C:ribosome"/>
    <property type="evidence" value="ECO:0007669"/>
    <property type="project" value="UniProtKB-KW"/>
</dbReference>
<keyword evidence="2" id="KW-0689">Ribosomal protein</keyword>
<name>A0A6J4NDY8_9ACTN</name>
<sequence>QEVEDLRRSRAPARRPGPADPRGGI</sequence>
<feature type="region of interest" description="Disordered" evidence="1">
    <location>
        <begin position="1"/>
        <end position="25"/>
    </location>
</feature>
<organism evidence="2">
    <name type="scientific">uncultured Rubrobacteraceae bacterium</name>
    <dbReference type="NCBI Taxonomy" id="349277"/>
    <lineage>
        <taxon>Bacteria</taxon>
        <taxon>Bacillati</taxon>
        <taxon>Actinomycetota</taxon>
        <taxon>Rubrobacteria</taxon>
        <taxon>Rubrobacterales</taxon>
        <taxon>Rubrobacteraceae</taxon>
        <taxon>environmental samples</taxon>
    </lineage>
</organism>